<dbReference type="InterPro" id="IPR023806">
    <property type="entry name" value="CHP03905"/>
</dbReference>
<accession>A0A1M7IVV5</accession>
<dbReference type="EC" id="1.17.4.1" evidence="2"/>
<dbReference type="InterPro" id="IPR024434">
    <property type="entry name" value="TSCPD_dom"/>
</dbReference>
<dbReference type="NCBIfam" id="TIGR03905">
    <property type="entry name" value="TIGR03905_4_Cys"/>
    <property type="match status" value="1"/>
</dbReference>
<feature type="domain" description="TSCPD" evidence="6">
    <location>
        <begin position="2"/>
        <end position="77"/>
    </location>
</feature>
<keyword evidence="8" id="KW-1185">Reference proteome</keyword>
<organism evidence="7 8">
    <name type="scientific">Anaerosporobacter mobilis DSM 15930</name>
    <dbReference type="NCBI Taxonomy" id="1120996"/>
    <lineage>
        <taxon>Bacteria</taxon>
        <taxon>Bacillati</taxon>
        <taxon>Bacillota</taxon>
        <taxon>Clostridia</taxon>
        <taxon>Lachnospirales</taxon>
        <taxon>Lachnospiraceae</taxon>
        <taxon>Anaerosporobacter</taxon>
    </lineage>
</organism>
<dbReference type="RefSeq" id="WP_073286897.1">
    <property type="nucleotide sequence ID" value="NZ_FRCP01000010.1"/>
</dbReference>
<dbReference type="EMBL" id="FRCP01000010">
    <property type="protein sequence ID" value="SHM44839.1"/>
    <property type="molecule type" value="Genomic_DNA"/>
</dbReference>
<dbReference type="Pfam" id="PF12637">
    <property type="entry name" value="TSCPD"/>
    <property type="match status" value="1"/>
</dbReference>
<dbReference type="AlphaFoldDB" id="A0A1M7IVV5"/>
<evidence type="ECO:0000256" key="3">
    <source>
        <dbReference type="ARBA" id="ARBA00022634"/>
    </source>
</evidence>
<dbReference type="GO" id="GO:0004748">
    <property type="term" value="F:ribonucleoside-diphosphate reductase activity, thioredoxin disulfide as acceptor"/>
    <property type="evidence" value="ECO:0007669"/>
    <property type="project" value="UniProtKB-EC"/>
</dbReference>
<dbReference type="OrthoDB" id="9801525at2"/>
<dbReference type="GO" id="GO:0000166">
    <property type="term" value="F:nucleotide binding"/>
    <property type="evidence" value="ECO:0007669"/>
    <property type="project" value="UniProtKB-KW"/>
</dbReference>
<comment type="similarity">
    <text evidence="1">Belongs to the ribonucleoside diphosphate reductase class-2 family.</text>
</comment>
<evidence type="ECO:0000256" key="4">
    <source>
        <dbReference type="ARBA" id="ARBA00022741"/>
    </source>
</evidence>
<evidence type="ECO:0000256" key="5">
    <source>
        <dbReference type="ARBA" id="ARBA00047754"/>
    </source>
</evidence>
<dbReference type="STRING" id="1120996.SAMN02746066_01982"/>
<dbReference type="GO" id="GO:0071897">
    <property type="term" value="P:DNA biosynthetic process"/>
    <property type="evidence" value="ECO:0007669"/>
    <property type="project" value="UniProtKB-KW"/>
</dbReference>
<dbReference type="Proteomes" id="UP000184038">
    <property type="component" value="Unassembled WGS sequence"/>
</dbReference>
<gene>
    <name evidence="7" type="ORF">SAMN02746066_01982</name>
</gene>
<protein>
    <recommendedName>
        <fullName evidence="2">ribonucleoside-diphosphate reductase</fullName>
        <ecNumber evidence="2">1.17.4.1</ecNumber>
    </recommendedName>
</protein>
<evidence type="ECO:0000256" key="2">
    <source>
        <dbReference type="ARBA" id="ARBA00012274"/>
    </source>
</evidence>
<evidence type="ECO:0000313" key="7">
    <source>
        <dbReference type="EMBL" id="SHM44839.1"/>
    </source>
</evidence>
<reference evidence="7 8" key="1">
    <citation type="submission" date="2016-11" db="EMBL/GenBank/DDBJ databases">
        <authorList>
            <person name="Jaros S."/>
            <person name="Januszkiewicz K."/>
            <person name="Wedrychowicz H."/>
        </authorList>
    </citation>
    <scope>NUCLEOTIDE SEQUENCE [LARGE SCALE GENOMIC DNA]</scope>
    <source>
        <strain evidence="7 8">DSM 15930</strain>
    </source>
</reference>
<evidence type="ECO:0000256" key="1">
    <source>
        <dbReference type="ARBA" id="ARBA00007405"/>
    </source>
</evidence>
<sequence>MNYKTSGVCSREIQFEIEDDIIKSVDFVGGCSGNTQGISKLVEGMSVDEVIKRLEGVKCGFRPTSCPDQLAQALKAYSQK</sequence>
<evidence type="ECO:0000259" key="6">
    <source>
        <dbReference type="Pfam" id="PF12637"/>
    </source>
</evidence>
<keyword evidence="3" id="KW-0237">DNA synthesis</keyword>
<name>A0A1M7IVV5_9FIRM</name>
<evidence type="ECO:0000313" key="8">
    <source>
        <dbReference type="Proteomes" id="UP000184038"/>
    </source>
</evidence>
<keyword evidence="4" id="KW-0547">Nucleotide-binding</keyword>
<comment type="catalytic activity">
    <reaction evidence="5">
        <text>a 2'-deoxyribonucleoside 5'-diphosphate + [thioredoxin]-disulfide + H2O = a ribonucleoside 5'-diphosphate + [thioredoxin]-dithiol</text>
        <dbReference type="Rhea" id="RHEA:23252"/>
        <dbReference type="Rhea" id="RHEA-COMP:10698"/>
        <dbReference type="Rhea" id="RHEA-COMP:10700"/>
        <dbReference type="ChEBI" id="CHEBI:15377"/>
        <dbReference type="ChEBI" id="CHEBI:29950"/>
        <dbReference type="ChEBI" id="CHEBI:50058"/>
        <dbReference type="ChEBI" id="CHEBI:57930"/>
        <dbReference type="ChEBI" id="CHEBI:73316"/>
        <dbReference type="EC" id="1.17.4.1"/>
    </reaction>
</comment>
<proteinExistence type="inferred from homology"/>